<sequence length="75" mass="8297">MSVEDFKISWEAEIVPYKSLAGIPVHASAKLLKSVLARYVVDEEGLLYQFGDSPILKVEIYEPDSNGDSGYAFSL</sequence>
<organism evidence="1 2">
    <name type="scientific">Pseudomonas syringae pv. actinidiae ICMP 18807</name>
    <dbReference type="NCBI Taxonomy" id="1194404"/>
    <lineage>
        <taxon>Bacteria</taxon>
        <taxon>Pseudomonadati</taxon>
        <taxon>Pseudomonadota</taxon>
        <taxon>Gammaproteobacteria</taxon>
        <taxon>Pseudomonadales</taxon>
        <taxon>Pseudomonadaceae</taxon>
        <taxon>Pseudomonas</taxon>
        <taxon>Pseudomonas syringae</taxon>
    </lineage>
</organism>
<reference evidence="1 2" key="1">
    <citation type="journal article" date="2013" name="PLoS Pathog.">
        <title>Genomic analysis of the Kiwifruit pathogen Pseudomonas syringae pv. actinidiae provides insight into the origins of an emergent plant disease.</title>
        <authorList>
            <person name="McCann H.C."/>
            <person name="Rikkerink E.H."/>
            <person name="Bertels F."/>
            <person name="Fiers M."/>
            <person name="Lu A."/>
            <person name="Rees-George J."/>
            <person name="Andersen M.T."/>
            <person name="Gleave A.P."/>
            <person name="Haubold B."/>
            <person name="Wohlers M.W."/>
            <person name="Guttman D.S."/>
            <person name="Wang P.W."/>
            <person name="Straub C."/>
            <person name="Vanneste J.L."/>
            <person name="Rainey P.B."/>
            <person name="Templeton M.D."/>
        </authorList>
    </citation>
    <scope>NUCLEOTIDE SEQUENCE [LARGE SCALE GENOMIC DNA]</scope>
    <source>
        <strain evidence="1 2">ICMP 18807</strain>
    </source>
</reference>
<dbReference type="PATRIC" id="fig|1194404.4.peg.7802"/>
<dbReference type="AlphaFoldDB" id="S6SJT4"/>
<proteinExistence type="predicted"/>
<evidence type="ECO:0000313" key="1">
    <source>
        <dbReference type="EMBL" id="EPN31186.1"/>
    </source>
</evidence>
<dbReference type="Proteomes" id="UP000015729">
    <property type="component" value="Unassembled WGS sequence"/>
</dbReference>
<gene>
    <name evidence="1" type="ORF">A244_38010</name>
</gene>
<dbReference type="RefSeq" id="WP_017710268.1">
    <property type="nucleotide sequence ID" value="NZ_ANJL01000077.1"/>
</dbReference>
<dbReference type="EMBL" id="AOKG01002594">
    <property type="protein sequence ID" value="EPN31186.1"/>
    <property type="molecule type" value="Genomic_DNA"/>
</dbReference>
<evidence type="ECO:0000313" key="2">
    <source>
        <dbReference type="Proteomes" id="UP000015729"/>
    </source>
</evidence>
<protein>
    <submittedName>
        <fullName evidence="1">Uncharacterized protein</fullName>
    </submittedName>
</protein>
<accession>S6SJT4</accession>
<comment type="caution">
    <text evidence="1">The sequence shown here is derived from an EMBL/GenBank/DDBJ whole genome shotgun (WGS) entry which is preliminary data.</text>
</comment>
<name>S6SJT4_PSESF</name>